<dbReference type="RefSeq" id="WP_089232550.1">
    <property type="nucleotide sequence ID" value="NZ_FZOY01000002.1"/>
</dbReference>
<dbReference type="UniPathway" id="UPA00664"/>
<feature type="transmembrane region" description="Helical" evidence="7">
    <location>
        <begin position="49"/>
        <end position="72"/>
    </location>
</feature>
<dbReference type="GO" id="GO:0042158">
    <property type="term" value="P:lipoprotein biosynthetic process"/>
    <property type="evidence" value="ECO:0007669"/>
    <property type="project" value="UniProtKB-UniRule"/>
</dbReference>
<comment type="pathway">
    <text evidence="7">Protein modification; lipoprotein biosynthesis (diacylglyceryl transfer).</text>
</comment>
<evidence type="ECO:0000256" key="7">
    <source>
        <dbReference type="HAMAP-Rule" id="MF_01147"/>
    </source>
</evidence>
<comment type="subcellular location">
    <subcellularLocation>
        <location evidence="7">Cell membrane</location>
        <topology evidence="7">Multi-pass membrane protein</topology>
    </subcellularLocation>
</comment>
<evidence type="ECO:0000256" key="4">
    <source>
        <dbReference type="ARBA" id="ARBA00022692"/>
    </source>
</evidence>
<dbReference type="PANTHER" id="PTHR30589">
    <property type="entry name" value="PROLIPOPROTEIN DIACYLGLYCERYL TRANSFERASE"/>
    <property type="match status" value="1"/>
</dbReference>
<reference evidence="8 9" key="1">
    <citation type="submission" date="2017-06" db="EMBL/GenBank/DDBJ databases">
        <authorList>
            <person name="Kim H.J."/>
            <person name="Triplett B.A."/>
        </authorList>
    </citation>
    <scope>NUCLEOTIDE SEQUENCE [LARGE SCALE GENOMIC DNA]</scope>
    <source>
        <strain evidence="8 9">DSM 29339</strain>
    </source>
</reference>
<evidence type="ECO:0000256" key="3">
    <source>
        <dbReference type="ARBA" id="ARBA00022679"/>
    </source>
</evidence>
<comment type="catalytic activity">
    <reaction evidence="7">
        <text>L-cysteinyl-[prolipoprotein] + a 1,2-diacyl-sn-glycero-3-phospho-(1'-sn-glycerol) = an S-1,2-diacyl-sn-glyceryl-L-cysteinyl-[prolipoprotein] + sn-glycerol 1-phosphate + H(+)</text>
        <dbReference type="Rhea" id="RHEA:56712"/>
        <dbReference type="Rhea" id="RHEA-COMP:14679"/>
        <dbReference type="Rhea" id="RHEA-COMP:14680"/>
        <dbReference type="ChEBI" id="CHEBI:15378"/>
        <dbReference type="ChEBI" id="CHEBI:29950"/>
        <dbReference type="ChEBI" id="CHEBI:57685"/>
        <dbReference type="ChEBI" id="CHEBI:64716"/>
        <dbReference type="ChEBI" id="CHEBI:140658"/>
        <dbReference type="EC" id="2.5.1.145"/>
    </reaction>
</comment>
<feature type="transmembrane region" description="Helical" evidence="7">
    <location>
        <begin position="17"/>
        <end position="37"/>
    </location>
</feature>
<feature type="transmembrane region" description="Helical" evidence="7">
    <location>
        <begin position="220"/>
        <end position="243"/>
    </location>
</feature>
<evidence type="ECO:0000256" key="5">
    <source>
        <dbReference type="ARBA" id="ARBA00022989"/>
    </source>
</evidence>
<keyword evidence="6 7" id="KW-0472">Membrane</keyword>
<accession>A0A239FWA7</accession>
<feature type="transmembrane region" description="Helical" evidence="7">
    <location>
        <begin position="264"/>
        <end position="285"/>
    </location>
</feature>
<dbReference type="HAMAP" id="MF_01147">
    <property type="entry name" value="Lgt"/>
    <property type="match status" value="1"/>
</dbReference>
<keyword evidence="2 7" id="KW-1003">Cell membrane</keyword>
<comment type="function">
    <text evidence="7">Catalyzes the transfer of the diacylglyceryl group from phosphatidylglycerol to the sulfhydryl group of the N-terminal cysteine of a prolipoprotein, the first step in the formation of mature lipoproteins.</text>
</comment>
<dbReference type="InterPro" id="IPR001640">
    <property type="entry name" value="Lgt"/>
</dbReference>
<keyword evidence="4 7" id="KW-0812">Transmembrane</keyword>
<evidence type="ECO:0000256" key="1">
    <source>
        <dbReference type="ARBA" id="ARBA00007150"/>
    </source>
</evidence>
<evidence type="ECO:0000256" key="6">
    <source>
        <dbReference type="ARBA" id="ARBA00023136"/>
    </source>
</evidence>
<dbReference type="Proteomes" id="UP000198426">
    <property type="component" value="Unassembled WGS sequence"/>
</dbReference>
<keyword evidence="5 7" id="KW-1133">Transmembrane helix</keyword>
<organism evidence="8 9">
    <name type="scientific">Tropicimonas sediminicola</name>
    <dbReference type="NCBI Taxonomy" id="1031541"/>
    <lineage>
        <taxon>Bacteria</taxon>
        <taxon>Pseudomonadati</taxon>
        <taxon>Pseudomonadota</taxon>
        <taxon>Alphaproteobacteria</taxon>
        <taxon>Rhodobacterales</taxon>
        <taxon>Roseobacteraceae</taxon>
        <taxon>Tropicimonas</taxon>
    </lineage>
</organism>
<feature type="transmembrane region" description="Helical" evidence="7">
    <location>
        <begin position="123"/>
        <end position="147"/>
    </location>
</feature>
<proteinExistence type="inferred from homology"/>
<evidence type="ECO:0000313" key="8">
    <source>
        <dbReference type="EMBL" id="SNS61161.1"/>
    </source>
</evidence>
<evidence type="ECO:0000313" key="9">
    <source>
        <dbReference type="Proteomes" id="UP000198426"/>
    </source>
</evidence>
<protein>
    <recommendedName>
        <fullName evidence="7">Phosphatidylglycerol--prolipoprotein diacylglyceryl transferase</fullName>
        <ecNumber evidence="7">2.5.1.145</ecNumber>
    </recommendedName>
</protein>
<dbReference type="NCBIfam" id="TIGR00544">
    <property type="entry name" value="lgt"/>
    <property type="match status" value="1"/>
</dbReference>
<dbReference type="OrthoDB" id="871140at2"/>
<keyword evidence="3 7" id="KW-0808">Transferase</keyword>
<evidence type="ECO:0000256" key="2">
    <source>
        <dbReference type="ARBA" id="ARBA00022475"/>
    </source>
</evidence>
<name>A0A239FWA7_9RHOB</name>
<dbReference type="Pfam" id="PF01790">
    <property type="entry name" value="LGT"/>
    <property type="match status" value="1"/>
</dbReference>
<dbReference type="GO" id="GO:0008961">
    <property type="term" value="F:phosphatidylglycerol-prolipoprotein diacylglyceryl transferase activity"/>
    <property type="evidence" value="ECO:0007669"/>
    <property type="project" value="UniProtKB-UniRule"/>
</dbReference>
<dbReference type="AlphaFoldDB" id="A0A239FWA7"/>
<dbReference type="EC" id="2.5.1.145" evidence="7"/>
<sequence>MIHDFDPAIAVTPVGAIYWYGAVYSIGFLGIFLWFWIRRGARGLTNADVFSFTILFSIGVMVGGRVFDILVYELDYYREQPLAALNWWEGGMASHGVLLGGLIATAIFARMRGLSLIAMLDEVAVPAVFLLAVGRLGNFIEGGVIGSTTSMPWGFVYPDLEGARHPVALYESAKNFLILPILVLAIWKWPPGRGVVASLFIFLYAGLRFLVDLFRDYEAAWLGIGTGQVFNLLMAVAGLILLIRTLRSPRQSESPPQPAPKSPSWLQIVVLIALILYPLGIPTSWTRANITEKRQGSLEEARIEPRLGTLYRG</sequence>
<keyword evidence="8" id="KW-0449">Lipoprotein</keyword>
<feature type="transmembrane region" description="Helical" evidence="7">
    <location>
        <begin position="92"/>
        <end position="111"/>
    </location>
</feature>
<keyword evidence="9" id="KW-1185">Reference proteome</keyword>
<gene>
    <name evidence="7" type="primary">lgt</name>
    <name evidence="8" type="ORF">SAMN05421757_102864</name>
</gene>
<comment type="similarity">
    <text evidence="1 7">Belongs to the Lgt family.</text>
</comment>
<dbReference type="GO" id="GO:0005886">
    <property type="term" value="C:plasma membrane"/>
    <property type="evidence" value="ECO:0007669"/>
    <property type="project" value="UniProtKB-SubCell"/>
</dbReference>
<dbReference type="PANTHER" id="PTHR30589:SF0">
    <property type="entry name" value="PHOSPHATIDYLGLYCEROL--PROLIPOPROTEIN DIACYLGLYCERYL TRANSFERASE"/>
    <property type="match status" value="1"/>
</dbReference>
<feature type="transmembrane region" description="Helical" evidence="7">
    <location>
        <begin position="167"/>
        <end position="187"/>
    </location>
</feature>
<dbReference type="EMBL" id="FZOY01000002">
    <property type="protein sequence ID" value="SNS61161.1"/>
    <property type="molecule type" value="Genomic_DNA"/>
</dbReference>
<feature type="transmembrane region" description="Helical" evidence="7">
    <location>
        <begin position="194"/>
        <end position="214"/>
    </location>
</feature>
<feature type="binding site" evidence="7">
    <location>
        <position position="135"/>
    </location>
    <ligand>
        <name>a 1,2-diacyl-sn-glycero-3-phospho-(1'-sn-glycerol)</name>
        <dbReference type="ChEBI" id="CHEBI:64716"/>
    </ligand>
</feature>